<dbReference type="Pfam" id="PF02826">
    <property type="entry name" value="2-Hacid_dh_C"/>
    <property type="match status" value="1"/>
</dbReference>
<dbReference type="Gene3D" id="3.40.50.720">
    <property type="entry name" value="NAD(P)-binding Rossmann-like Domain"/>
    <property type="match status" value="2"/>
</dbReference>
<gene>
    <name evidence="7" type="ORF">LA66_05115</name>
</gene>
<dbReference type="SUPFAM" id="SSF52283">
    <property type="entry name" value="Formate/glycerate dehydrogenase catalytic domain-like"/>
    <property type="match status" value="1"/>
</dbReference>
<dbReference type="AlphaFoldDB" id="A0A0B1Q565"/>
<evidence type="ECO:0008006" key="9">
    <source>
        <dbReference type="Google" id="ProtNLM"/>
    </source>
</evidence>
<dbReference type="PANTHER" id="PTHR42789">
    <property type="entry name" value="D-ISOMER SPECIFIC 2-HYDROXYACID DEHYDROGENASE FAMILY PROTEIN (AFU_ORTHOLOGUE AFUA_6G10090)"/>
    <property type="match status" value="1"/>
</dbReference>
<comment type="caution">
    <text evidence="7">The sequence shown here is derived from an EMBL/GenBank/DDBJ whole genome shotgun (WGS) entry which is preliminary data.</text>
</comment>
<sequence>MQRIVLITAPSLAPAGQAILAEAECTLRYVTGFSDTEGLRHILRTEPVDGIISRTMHLSADLIGACRSLKVISKHGTGTSNIDIAAASRQGIGVFSTPGANARAVAEFTVGLMLAAARRIVRFDRSVRMGEWSRAGDGAQLSGKTLGLVGYGRIARQVGTIAHAMGMRVVAFDPALPGAKDAETVFCGDLQDLLARSDVVSLHCPAIRGAPPLIDGPSLAVMRRGAILVNTARGELVDEAALVAMLDNGHISAAALDTFAHEPLQDGPLRRHPNVILTPHVGGSTPEALDEMAAQAARNVVAYLDATASGNALPGEIAQLCLNPDVLKTERGRCDAVA</sequence>
<keyword evidence="3" id="KW-0520">NAD</keyword>
<evidence type="ECO:0000259" key="5">
    <source>
        <dbReference type="Pfam" id="PF00389"/>
    </source>
</evidence>
<name>A0A0B1Q565_9HYPH</name>
<reference evidence="7 8" key="1">
    <citation type="submission" date="2014-09" db="EMBL/GenBank/DDBJ databases">
        <title>Isolation and characterization of Aurantimonas altamirensis ON-56566 from clinical sample following a dog bite.</title>
        <authorList>
            <person name="Eshaghi A."/>
            <person name="Li A."/>
            <person name="Shahinas D."/>
            <person name="Bahn P."/>
            <person name="Kus J.V."/>
            <person name="Patel S.N."/>
        </authorList>
    </citation>
    <scope>NUCLEOTIDE SEQUENCE [LARGE SCALE GENOMIC DNA]</scope>
    <source>
        <strain evidence="7 8">ON-56566</strain>
    </source>
</reference>
<feature type="domain" description="D-isomer specific 2-hydroxyacid dehydrogenase NAD-binding" evidence="6">
    <location>
        <begin position="110"/>
        <end position="282"/>
    </location>
</feature>
<evidence type="ECO:0000256" key="4">
    <source>
        <dbReference type="RuleBase" id="RU003719"/>
    </source>
</evidence>
<comment type="similarity">
    <text evidence="1 4">Belongs to the D-isomer specific 2-hydroxyacid dehydrogenase family.</text>
</comment>
<dbReference type="InterPro" id="IPR006139">
    <property type="entry name" value="D-isomer_2_OHA_DH_cat_dom"/>
</dbReference>
<evidence type="ECO:0000256" key="3">
    <source>
        <dbReference type="ARBA" id="ARBA00023027"/>
    </source>
</evidence>
<protein>
    <recommendedName>
        <fullName evidence="9">Hydroxyacid dehydrogenase</fullName>
    </recommendedName>
</protein>
<keyword evidence="2 4" id="KW-0560">Oxidoreductase</keyword>
<dbReference type="FunFam" id="3.40.50.720:FF:000203">
    <property type="entry name" value="D-3-phosphoglycerate dehydrogenase (SerA)"/>
    <property type="match status" value="1"/>
</dbReference>
<dbReference type="PROSITE" id="PS00671">
    <property type="entry name" value="D_2_HYDROXYACID_DH_3"/>
    <property type="match status" value="1"/>
</dbReference>
<feature type="domain" description="D-isomer specific 2-hydroxyacid dehydrogenase catalytic" evidence="5">
    <location>
        <begin position="6"/>
        <end position="311"/>
    </location>
</feature>
<accession>A0A0B1Q565</accession>
<evidence type="ECO:0000259" key="6">
    <source>
        <dbReference type="Pfam" id="PF02826"/>
    </source>
</evidence>
<evidence type="ECO:0000256" key="2">
    <source>
        <dbReference type="ARBA" id="ARBA00023002"/>
    </source>
</evidence>
<dbReference type="Proteomes" id="UP000030826">
    <property type="component" value="Unassembled WGS sequence"/>
</dbReference>
<evidence type="ECO:0000313" key="7">
    <source>
        <dbReference type="EMBL" id="KHJ55998.1"/>
    </source>
</evidence>
<dbReference type="InterPro" id="IPR036291">
    <property type="entry name" value="NAD(P)-bd_dom_sf"/>
</dbReference>
<evidence type="ECO:0000313" key="8">
    <source>
        <dbReference type="Proteomes" id="UP000030826"/>
    </source>
</evidence>
<dbReference type="SUPFAM" id="SSF51735">
    <property type="entry name" value="NAD(P)-binding Rossmann-fold domains"/>
    <property type="match status" value="1"/>
</dbReference>
<dbReference type="Pfam" id="PF00389">
    <property type="entry name" value="2-Hacid_dh"/>
    <property type="match status" value="1"/>
</dbReference>
<evidence type="ECO:0000256" key="1">
    <source>
        <dbReference type="ARBA" id="ARBA00005854"/>
    </source>
</evidence>
<dbReference type="RefSeq" id="WP_039189234.1">
    <property type="nucleotide sequence ID" value="NZ_JRFJ01000001.1"/>
</dbReference>
<dbReference type="EMBL" id="JRFJ01000001">
    <property type="protein sequence ID" value="KHJ55998.1"/>
    <property type="molecule type" value="Genomic_DNA"/>
</dbReference>
<dbReference type="GO" id="GO:0051287">
    <property type="term" value="F:NAD binding"/>
    <property type="evidence" value="ECO:0007669"/>
    <property type="project" value="InterPro"/>
</dbReference>
<dbReference type="PANTHER" id="PTHR42789:SF1">
    <property type="entry name" value="D-ISOMER SPECIFIC 2-HYDROXYACID DEHYDROGENASE FAMILY PROTEIN (AFU_ORTHOLOGUE AFUA_6G10090)"/>
    <property type="match status" value="1"/>
</dbReference>
<proteinExistence type="inferred from homology"/>
<dbReference type="InterPro" id="IPR006140">
    <property type="entry name" value="D-isomer_DH_NAD-bd"/>
</dbReference>
<dbReference type="InterPro" id="IPR029753">
    <property type="entry name" value="D-isomer_DH_CS"/>
</dbReference>
<dbReference type="InterPro" id="IPR050857">
    <property type="entry name" value="D-2-hydroxyacid_DH"/>
</dbReference>
<dbReference type="GO" id="GO:0016616">
    <property type="term" value="F:oxidoreductase activity, acting on the CH-OH group of donors, NAD or NADP as acceptor"/>
    <property type="evidence" value="ECO:0007669"/>
    <property type="project" value="InterPro"/>
</dbReference>
<organism evidence="7 8">
    <name type="scientific">Aureimonas altamirensis</name>
    <dbReference type="NCBI Taxonomy" id="370622"/>
    <lineage>
        <taxon>Bacteria</taxon>
        <taxon>Pseudomonadati</taxon>
        <taxon>Pseudomonadota</taxon>
        <taxon>Alphaproteobacteria</taxon>
        <taxon>Hyphomicrobiales</taxon>
        <taxon>Aurantimonadaceae</taxon>
        <taxon>Aureimonas</taxon>
    </lineage>
</organism>
<dbReference type="OrthoDB" id="9793626at2"/>
<dbReference type="CDD" id="cd12173">
    <property type="entry name" value="PGDH_4"/>
    <property type="match status" value="1"/>
</dbReference>
<dbReference type="STRING" id="370622.LA66_05115"/>